<evidence type="ECO:0000256" key="2">
    <source>
        <dbReference type="SAM" id="MobiDB-lite"/>
    </source>
</evidence>
<name>A0A336LHT1_CULSO</name>
<keyword evidence="3" id="KW-0472">Membrane</keyword>
<dbReference type="PANTHER" id="PTHR22775:SF3">
    <property type="entry name" value="SORTING NEXIN-13"/>
    <property type="match status" value="1"/>
</dbReference>
<evidence type="ECO:0000313" key="7">
    <source>
        <dbReference type="EMBL" id="SSX17436.1"/>
    </source>
</evidence>
<evidence type="ECO:0000259" key="6">
    <source>
        <dbReference type="PROSITE" id="PS51207"/>
    </source>
</evidence>
<evidence type="ECO:0000259" key="4">
    <source>
        <dbReference type="PROSITE" id="PS50132"/>
    </source>
</evidence>
<accession>A0A336LHT1</accession>
<dbReference type="InterPro" id="IPR001683">
    <property type="entry name" value="PX_dom"/>
</dbReference>
<dbReference type="SUPFAM" id="SSF48097">
    <property type="entry name" value="Regulator of G-protein signaling, RGS"/>
    <property type="match status" value="1"/>
</dbReference>
<dbReference type="GO" id="GO:0005769">
    <property type="term" value="C:early endosome"/>
    <property type="evidence" value="ECO:0007669"/>
    <property type="project" value="TreeGrafter"/>
</dbReference>
<dbReference type="PROSITE" id="PS50195">
    <property type="entry name" value="PX"/>
    <property type="match status" value="1"/>
</dbReference>
<evidence type="ECO:0000256" key="3">
    <source>
        <dbReference type="SAM" id="Phobius"/>
    </source>
</evidence>
<dbReference type="Gene3D" id="1.10.167.10">
    <property type="entry name" value="Regulator of G-protein Signalling 4, domain 2"/>
    <property type="match status" value="1"/>
</dbReference>
<feature type="transmembrane region" description="Helical" evidence="3">
    <location>
        <begin position="12"/>
        <end position="45"/>
    </location>
</feature>
<keyword evidence="3" id="KW-1133">Transmembrane helix</keyword>
<dbReference type="PROSITE" id="PS51207">
    <property type="entry name" value="PXA"/>
    <property type="match status" value="1"/>
</dbReference>
<dbReference type="SMART" id="SM00315">
    <property type="entry name" value="RGS"/>
    <property type="match status" value="1"/>
</dbReference>
<dbReference type="Pfam" id="PF02194">
    <property type="entry name" value="PXA"/>
    <property type="match status" value="1"/>
</dbReference>
<evidence type="ECO:0000259" key="5">
    <source>
        <dbReference type="PROSITE" id="PS50195"/>
    </source>
</evidence>
<feature type="domain" description="RGS" evidence="4">
    <location>
        <begin position="504"/>
        <end position="625"/>
    </location>
</feature>
<dbReference type="AlphaFoldDB" id="A0A336LHT1"/>
<dbReference type="InterPro" id="IPR036305">
    <property type="entry name" value="RGS_sf"/>
</dbReference>
<dbReference type="GO" id="GO:0035091">
    <property type="term" value="F:phosphatidylinositol binding"/>
    <property type="evidence" value="ECO:0007669"/>
    <property type="project" value="InterPro"/>
</dbReference>
<dbReference type="PROSITE" id="PS50132">
    <property type="entry name" value="RGS"/>
    <property type="match status" value="1"/>
</dbReference>
<organism evidence="7">
    <name type="scientific">Culicoides sonorensis</name>
    <name type="common">Biting midge</name>
    <dbReference type="NCBI Taxonomy" id="179676"/>
    <lineage>
        <taxon>Eukaryota</taxon>
        <taxon>Metazoa</taxon>
        <taxon>Ecdysozoa</taxon>
        <taxon>Arthropoda</taxon>
        <taxon>Hexapoda</taxon>
        <taxon>Insecta</taxon>
        <taxon>Pterygota</taxon>
        <taxon>Neoptera</taxon>
        <taxon>Endopterygota</taxon>
        <taxon>Diptera</taxon>
        <taxon>Nematocera</taxon>
        <taxon>Chironomoidea</taxon>
        <taxon>Ceratopogonidae</taxon>
        <taxon>Ceratopogoninae</taxon>
        <taxon>Culicoides</taxon>
        <taxon>Monoculicoides</taxon>
    </lineage>
</organism>
<dbReference type="Pfam" id="PF08628">
    <property type="entry name" value="Nexin_C"/>
    <property type="match status" value="1"/>
</dbReference>
<dbReference type="InterPro" id="IPR044926">
    <property type="entry name" value="RGS_subdomain_2"/>
</dbReference>
<dbReference type="PANTHER" id="PTHR22775">
    <property type="entry name" value="SORTING NEXIN"/>
    <property type="match status" value="1"/>
</dbReference>
<dbReference type="VEuPathDB" id="VectorBase:CSON013680"/>
<evidence type="ECO:0000256" key="1">
    <source>
        <dbReference type="ARBA" id="ARBA00010883"/>
    </source>
</evidence>
<feature type="region of interest" description="Disordered" evidence="2">
    <location>
        <begin position="760"/>
        <end position="794"/>
    </location>
</feature>
<feature type="compositionally biased region" description="Basic and acidic residues" evidence="2">
    <location>
        <begin position="274"/>
        <end position="287"/>
    </location>
</feature>
<dbReference type="EMBL" id="UFQT01000006">
    <property type="protein sequence ID" value="SSX17436.1"/>
    <property type="molecule type" value="Genomic_DNA"/>
</dbReference>
<reference evidence="7" key="1">
    <citation type="submission" date="2018-07" db="EMBL/GenBank/DDBJ databases">
        <authorList>
            <person name="Quirk P.G."/>
            <person name="Krulwich T.A."/>
        </authorList>
    </citation>
    <scope>NUCLEOTIDE SEQUENCE</scope>
</reference>
<dbReference type="InterPro" id="IPR003114">
    <property type="entry name" value="Phox_assoc"/>
</dbReference>
<dbReference type="InterPro" id="IPR016137">
    <property type="entry name" value="RGS"/>
</dbReference>
<protein>
    <submittedName>
        <fullName evidence="7">CSON013680 protein</fullName>
    </submittedName>
</protein>
<feature type="domain" description="PXA" evidence="6">
    <location>
        <begin position="187"/>
        <end position="421"/>
    </location>
</feature>
<keyword evidence="3" id="KW-0812">Transmembrane</keyword>
<feature type="region of interest" description="Disordered" evidence="2">
    <location>
        <begin position="274"/>
        <end position="303"/>
    </location>
</feature>
<gene>
    <name evidence="7" type="primary">CSON013680</name>
</gene>
<dbReference type="InterPro" id="IPR013937">
    <property type="entry name" value="Sorting_nexin_C"/>
</dbReference>
<dbReference type="Pfam" id="PF00787">
    <property type="entry name" value="PX"/>
    <property type="match status" value="1"/>
</dbReference>
<proteinExistence type="inferred from homology"/>
<sequence length="1145" mass="131584">METKYTTWLILMLGFCIHTLGIFWFFFILLSAFTFILGVLTILYLNHDELDSYLNKNPSDNPLESYETKSLGLNIVRDNKPIQIISPNIKIHSTELKRNKDSTDGKKKGIFSSGIDLLFKKEKSNSKEKNSEDESGDEAKKWKPFEKLKKDKKKEEKGIFLGEDAAVLTQKYSSGNSPKKKKIISGNKQLDSLIHTIIDYIIRDFIDSWFSSLSSSKEFTEISTRNSIEETAKNICERIKNAPLLPLLTTKLIDDVAVHCKMYRLATQAVTNKKAEQKKMKLREKLSPQRNSLKGSHRRNKSDTDLNWHLGHMGGKNVANSKFYTEEEFIDPETRLLHAFFENCPDFKDECLDERALETYLTRVTETILYYTLPEEDFDCLILRTFLSTLLANVVFKPLIYMLADPDFINLQIARQFTKDTPPGEYLIKMIRQCTDIAELRAVRHLITKEMDIKYRDNNNSAELASLKYAQQLIDLRMSNLQNHRNENYQKYPDKLVTHLPTLSLDEILKKELAISYYLDYLSILNLQKYVIFYLTAQDWKETTTQALSDIHKHKVNRDDGLKTIRDKAYKLYKDYLIPLSDNFLQVDPGLIEVLKIKLKDTMIMPEPTWFESICKFIYEKLKNEDVFLNNFYQSAAYKKLLLELEVNNETETDSELLTTVSMESGSDSNSGDLLLDEDDELDLHTVKSEMNLKEKEKSKTLGSTPYDLSALDGRLKGNVPNRLLEVGNLKHARSASDCTEILKNVNSLSIPELKRGMTAATHPPCLSKSDDETDVSGYLLRPSSSSSTSYRKQSDTELRLAKQKLTAKIINTAINVDGQYAVYAIQVTVIEDNQYKSWHIYRRYSKFLELKKYLSKRFPQLGKLPFPAKKAFQNTQRVVLEHRMSVLNQFLSVICIRAENNEPMHSVIRDFLEPDTNDKKMQGGAVIRTLESIVNPFKTGIKTIKNIPDTLLGGISRIMLGNKPVKHTSFLDYSSYQLEQSSDYPALKSALNLLDEVFDLQARSQWLRRGLINRVLGAPWVSYTANKKLINGAKSLMDVDKIEMLLVATLNSIWPDGKLQTVSIAREQNTKLRTRMAARVSLFAFLSDDLKHVVGSETTRYGLLNFFQMLQNEKLNIRLTLVLLNDILKTIFQLDSMTKHVENT</sequence>
<dbReference type="Gene3D" id="3.30.1520.10">
    <property type="entry name" value="Phox-like domain"/>
    <property type="match status" value="1"/>
</dbReference>
<dbReference type="SMART" id="SM00313">
    <property type="entry name" value="PXA"/>
    <property type="match status" value="1"/>
</dbReference>
<feature type="domain" description="PX" evidence="5">
    <location>
        <begin position="802"/>
        <end position="920"/>
    </location>
</feature>
<dbReference type="Pfam" id="PF00615">
    <property type="entry name" value="RGS"/>
    <property type="match status" value="1"/>
</dbReference>
<dbReference type="OMA" id="EHRMEIL"/>
<dbReference type="InterPro" id="IPR036871">
    <property type="entry name" value="PX_dom_sf"/>
</dbReference>
<comment type="similarity">
    <text evidence="1">Belongs to the sorting nexin family.</text>
</comment>
<dbReference type="SUPFAM" id="SSF64268">
    <property type="entry name" value="PX domain"/>
    <property type="match status" value="1"/>
</dbReference>
<dbReference type="SMART" id="SM00312">
    <property type="entry name" value="PX"/>
    <property type="match status" value="1"/>
</dbReference>